<dbReference type="InterPro" id="IPR002792">
    <property type="entry name" value="TRAM_dom"/>
</dbReference>
<evidence type="ECO:0000313" key="7">
    <source>
        <dbReference type="Proteomes" id="UP000501058"/>
    </source>
</evidence>
<organism evidence="6 7">
    <name type="scientific">Propioniciclava coleopterorum</name>
    <dbReference type="NCBI Taxonomy" id="2714937"/>
    <lineage>
        <taxon>Bacteria</taxon>
        <taxon>Bacillati</taxon>
        <taxon>Actinomycetota</taxon>
        <taxon>Actinomycetes</taxon>
        <taxon>Propionibacteriales</taxon>
        <taxon>Propionibacteriaceae</taxon>
        <taxon>Propioniciclava</taxon>
    </lineage>
</organism>
<dbReference type="Gene3D" id="3.40.50.150">
    <property type="entry name" value="Vaccinia Virus protein VP39"/>
    <property type="match status" value="2"/>
</dbReference>
<protein>
    <submittedName>
        <fullName evidence="6">Class I SAM-dependent RNA methyltransferase</fullName>
    </submittedName>
</protein>
<keyword evidence="7" id="KW-1185">Reference proteome</keyword>
<gene>
    <name evidence="6" type="ORF">G7070_15655</name>
</gene>
<dbReference type="PROSITE" id="PS51687">
    <property type="entry name" value="SAM_MT_RNA_M5U"/>
    <property type="match status" value="1"/>
</dbReference>
<comment type="similarity">
    <text evidence="4">Belongs to the class I-like SAM-binding methyltransferase superfamily. RNA M5U methyltransferase family.</text>
</comment>
<feature type="active site" description="Nucleophile" evidence="4">
    <location>
        <position position="347"/>
    </location>
</feature>
<keyword evidence="1 4" id="KW-0489">Methyltransferase</keyword>
<dbReference type="SUPFAM" id="SSF53335">
    <property type="entry name" value="S-adenosyl-L-methionine-dependent methyltransferases"/>
    <property type="match status" value="1"/>
</dbReference>
<evidence type="ECO:0000313" key="6">
    <source>
        <dbReference type="EMBL" id="QIK73435.1"/>
    </source>
</evidence>
<dbReference type="InterPro" id="IPR010280">
    <property type="entry name" value="U5_MeTrfase_fam"/>
</dbReference>
<dbReference type="PROSITE" id="PS01231">
    <property type="entry name" value="TRMA_2"/>
    <property type="match status" value="1"/>
</dbReference>
<keyword evidence="3 4" id="KW-0949">S-adenosyl-L-methionine</keyword>
<evidence type="ECO:0000256" key="2">
    <source>
        <dbReference type="ARBA" id="ARBA00022679"/>
    </source>
</evidence>
<feature type="domain" description="TRAM" evidence="5">
    <location>
        <begin position="5"/>
        <end position="64"/>
    </location>
</feature>
<accession>A0A6G7Y9F1</accession>
<dbReference type="SUPFAM" id="SSF50249">
    <property type="entry name" value="Nucleic acid-binding proteins"/>
    <property type="match status" value="1"/>
</dbReference>
<feature type="binding site" evidence="4">
    <location>
        <position position="268"/>
    </location>
    <ligand>
        <name>S-adenosyl-L-methionine</name>
        <dbReference type="ChEBI" id="CHEBI:59789"/>
    </ligand>
</feature>
<name>A0A6G7Y9F1_9ACTN</name>
<evidence type="ECO:0000256" key="1">
    <source>
        <dbReference type="ARBA" id="ARBA00022603"/>
    </source>
</evidence>
<feature type="binding site" evidence="4">
    <location>
        <position position="218"/>
    </location>
    <ligand>
        <name>S-adenosyl-L-methionine</name>
        <dbReference type="ChEBI" id="CHEBI:59789"/>
    </ligand>
</feature>
<dbReference type="Pfam" id="PF01938">
    <property type="entry name" value="TRAM"/>
    <property type="match status" value="1"/>
</dbReference>
<dbReference type="EMBL" id="CP049865">
    <property type="protein sequence ID" value="QIK73435.1"/>
    <property type="molecule type" value="Genomic_DNA"/>
</dbReference>
<evidence type="ECO:0000256" key="4">
    <source>
        <dbReference type="PROSITE-ProRule" id="PRU01024"/>
    </source>
</evidence>
<dbReference type="InterPro" id="IPR030391">
    <property type="entry name" value="MeTrfase_TrmA_CS"/>
</dbReference>
<dbReference type="Pfam" id="PF05958">
    <property type="entry name" value="tRNA_U5-meth_tr"/>
    <property type="match status" value="1"/>
</dbReference>
<feature type="binding site" evidence="4">
    <location>
        <position position="320"/>
    </location>
    <ligand>
        <name>S-adenosyl-L-methionine</name>
        <dbReference type="ChEBI" id="CHEBI:59789"/>
    </ligand>
</feature>
<dbReference type="InterPro" id="IPR029063">
    <property type="entry name" value="SAM-dependent_MTases_sf"/>
</dbReference>
<proteinExistence type="inferred from homology"/>
<feature type="binding site" evidence="4">
    <location>
        <position position="247"/>
    </location>
    <ligand>
        <name>S-adenosyl-L-methionine</name>
        <dbReference type="ChEBI" id="CHEBI:59789"/>
    </ligand>
</feature>
<dbReference type="GO" id="GO:0070475">
    <property type="term" value="P:rRNA base methylation"/>
    <property type="evidence" value="ECO:0007669"/>
    <property type="project" value="TreeGrafter"/>
</dbReference>
<dbReference type="RefSeq" id="WP_166234504.1">
    <property type="nucleotide sequence ID" value="NZ_CP049865.1"/>
</dbReference>
<dbReference type="PROSITE" id="PS50926">
    <property type="entry name" value="TRAM"/>
    <property type="match status" value="1"/>
</dbReference>
<reference evidence="6 7" key="1">
    <citation type="submission" date="2020-03" db="EMBL/GenBank/DDBJ databases">
        <title>Propioniciclava sp. nov., isolated from Hydrophilus acuminatus.</title>
        <authorList>
            <person name="Hyun D.-W."/>
            <person name="Bae J.-W."/>
        </authorList>
    </citation>
    <scope>NUCLEOTIDE SEQUENCE [LARGE SCALE GENOMIC DNA]</scope>
    <source>
        <strain evidence="6 7">HDW11</strain>
    </source>
</reference>
<dbReference type="Proteomes" id="UP000501058">
    <property type="component" value="Chromosome"/>
</dbReference>
<dbReference type="PANTHER" id="PTHR11061:SF30">
    <property type="entry name" value="TRNA (URACIL(54)-C(5))-METHYLTRANSFERASE"/>
    <property type="match status" value="1"/>
</dbReference>
<dbReference type="PANTHER" id="PTHR11061">
    <property type="entry name" value="RNA M5U METHYLTRANSFERASE"/>
    <property type="match status" value="1"/>
</dbReference>
<dbReference type="KEGG" id="prv:G7070_15655"/>
<sequence>MSEDAPAVGDVLADVEIGPIAHGGHWVARHEGRVVFVRHALAGERVVVRLTGVAKRHAFGDAVAVIEASPHRVEEPCAIAATCGGCDFQHVEVGHQRELKRQVVAEQVRRLAGIAWDGEVEGVDPDAFGWRTRMRYRRGGEGWGLRRSRSHEVSALPAVGCLIAAPALAAPPPDAAGDEIIGVDGPQGSVWVAPGAETVVTAQAAGRSWRVRADGFWQVHPQAADTLVAAVLDGVRPRPDEVALDLYCGVGLFAGALVDAGLRVTGVEGAREAVELARGNVPEARFLSGGVEKVLARRPPRGRRGGPPALPDRADVVVLDPPRTGAGAAVIEAVARRRPRVVAYVACDPAALARDLRTAGEHGYRVASLRAFDLFPQTHHVECVAILTRG</sequence>
<evidence type="ECO:0000256" key="3">
    <source>
        <dbReference type="ARBA" id="ARBA00022691"/>
    </source>
</evidence>
<evidence type="ECO:0000259" key="5">
    <source>
        <dbReference type="PROSITE" id="PS50926"/>
    </source>
</evidence>
<dbReference type="InterPro" id="IPR012340">
    <property type="entry name" value="NA-bd_OB-fold"/>
</dbReference>
<dbReference type="GO" id="GO:0070041">
    <property type="term" value="F:rRNA (uridine-C5-)-methyltransferase activity"/>
    <property type="evidence" value="ECO:0007669"/>
    <property type="project" value="TreeGrafter"/>
</dbReference>
<dbReference type="AlphaFoldDB" id="A0A6G7Y9F1"/>
<keyword evidence="2 4" id="KW-0808">Transferase</keyword>
<dbReference type="Gene3D" id="2.40.50.140">
    <property type="entry name" value="Nucleic acid-binding proteins"/>
    <property type="match status" value="1"/>
</dbReference>